<keyword evidence="10" id="KW-1185">Reference proteome</keyword>
<evidence type="ECO:0000256" key="1">
    <source>
        <dbReference type="ARBA" id="ARBA00004167"/>
    </source>
</evidence>
<reference evidence="9" key="1">
    <citation type="submission" date="2018-08" db="EMBL/GenBank/DDBJ databases">
        <title>Draft genome sequence of azole-resistant Aspergillus thermomutatus (Neosartorya pseudofischeri) strain HMR AF 39, isolated from a human nasal aspirate.</title>
        <authorList>
            <person name="Parent-Michaud M."/>
            <person name="Dufresne P.J."/>
            <person name="Fournier E."/>
            <person name="Martineau C."/>
            <person name="Moreira S."/>
            <person name="Perkins V."/>
            <person name="De Repentigny L."/>
            <person name="Dufresne S.F."/>
        </authorList>
    </citation>
    <scope>NUCLEOTIDE SEQUENCE [LARGE SCALE GENOMIC DNA]</scope>
    <source>
        <strain evidence="9">HMR AF 39</strain>
    </source>
</reference>
<dbReference type="InterPro" id="IPR051694">
    <property type="entry name" value="Immunoregulatory_rcpt-like"/>
</dbReference>
<evidence type="ECO:0000256" key="2">
    <source>
        <dbReference type="ARBA" id="ARBA00022443"/>
    </source>
</evidence>
<keyword evidence="3 7" id="KW-0812">Transmembrane</keyword>
<name>A0A397GKS0_ASPTH</name>
<feature type="compositionally biased region" description="Low complexity" evidence="6">
    <location>
        <begin position="589"/>
        <end position="603"/>
    </location>
</feature>
<keyword evidence="4 7" id="KW-1133">Transmembrane helix</keyword>
<dbReference type="PANTHER" id="PTHR15549">
    <property type="entry name" value="PAIRED IMMUNOGLOBULIN-LIKE TYPE 2 RECEPTOR"/>
    <property type="match status" value="1"/>
</dbReference>
<gene>
    <name evidence="9" type="ORF">CDV56_103547</name>
</gene>
<feature type="region of interest" description="Disordered" evidence="6">
    <location>
        <begin position="153"/>
        <end position="176"/>
    </location>
</feature>
<evidence type="ECO:0000256" key="4">
    <source>
        <dbReference type="ARBA" id="ARBA00022989"/>
    </source>
</evidence>
<evidence type="ECO:0000313" key="10">
    <source>
        <dbReference type="Proteomes" id="UP000215305"/>
    </source>
</evidence>
<feature type="compositionally biased region" description="Basic and acidic residues" evidence="6">
    <location>
        <begin position="458"/>
        <end position="467"/>
    </location>
</feature>
<dbReference type="AlphaFoldDB" id="A0A397GKS0"/>
<evidence type="ECO:0000256" key="6">
    <source>
        <dbReference type="SAM" id="MobiDB-lite"/>
    </source>
</evidence>
<dbReference type="SMART" id="SM00326">
    <property type="entry name" value="SH3"/>
    <property type="match status" value="1"/>
</dbReference>
<comment type="subcellular location">
    <subcellularLocation>
        <location evidence="1">Membrane</location>
        <topology evidence="1">Single-pass membrane protein</topology>
    </subcellularLocation>
</comment>
<keyword evidence="5 7" id="KW-0472">Membrane</keyword>
<dbReference type="GO" id="GO:0016020">
    <property type="term" value="C:membrane"/>
    <property type="evidence" value="ECO:0007669"/>
    <property type="project" value="UniProtKB-SubCell"/>
</dbReference>
<organism evidence="9 10">
    <name type="scientific">Aspergillus thermomutatus</name>
    <name type="common">Neosartorya pseudofischeri</name>
    <dbReference type="NCBI Taxonomy" id="41047"/>
    <lineage>
        <taxon>Eukaryota</taxon>
        <taxon>Fungi</taxon>
        <taxon>Dikarya</taxon>
        <taxon>Ascomycota</taxon>
        <taxon>Pezizomycotina</taxon>
        <taxon>Eurotiomycetes</taxon>
        <taxon>Eurotiomycetidae</taxon>
        <taxon>Eurotiales</taxon>
        <taxon>Aspergillaceae</taxon>
        <taxon>Aspergillus</taxon>
        <taxon>Aspergillus subgen. Fumigati</taxon>
    </lineage>
</organism>
<proteinExistence type="predicted"/>
<feature type="domain" description="SH3" evidence="8">
    <location>
        <begin position="524"/>
        <end position="581"/>
    </location>
</feature>
<keyword evidence="2" id="KW-0728">SH3 domain</keyword>
<dbReference type="VEuPathDB" id="FungiDB:CDV56_103547"/>
<dbReference type="GeneID" id="38125521"/>
<feature type="compositionally biased region" description="Polar residues" evidence="6">
    <location>
        <begin position="633"/>
        <end position="651"/>
    </location>
</feature>
<comment type="caution">
    <text evidence="9">The sequence shown here is derived from an EMBL/GenBank/DDBJ whole genome shotgun (WGS) entry which is preliminary data.</text>
</comment>
<feature type="region of interest" description="Disordered" evidence="6">
    <location>
        <begin position="380"/>
        <end position="400"/>
    </location>
</feature>
<dbReference type="InterPro" id="IPR001452">
    <property type="entry name" value="SH3_domain"/>
</dbReference>
<dbReference type="RefSeq" id="XP_026612034.1">
    <property type="nucleotide sequence ID" value="XM_026757166.1"/>
</dbReference>
<feature type="region of interest" description="Disordered" evidence="6">
    <location>
        <begin position="588"/>
        <end position="651"/>
    </location>
</feature>
<dbReference type="InterPro" id="IPR036028">
    <property type="entry name" value="SH3-like_dom_sf"/>
</dbReference>
<dbReference type="GO" id="GO:0071944">
    <property type="term" value="C:cell periphery"/>
    <property type="evidence" value="ECO:0007669"/>
    <property type="project" value="UniProtKB-ARBA"/>
</dbReference>
<feature type="compositionally biased region" description="Polar residues" evidence="6">
    <location>
        <begin position="383"/>
        <end position="400"/>
    </location>
</feature>
<dbReference type="OrthoDB" id="5340910at2759"/>
<dbReference type="SUPFAM" id="SSF50044">
    <property type="entry name" value="SH3-domain"/>
    <property type="match status" value="1"/>
</dbReference>
<feature type="region of interest" description="Disordered" evidence="6">
    <location>
        <begin position="458"/>
        <end position="515"/>
    </location>
</feature>
<accession>A0A397GKS0</accession>
<feature type="compositionally biased region" description="Low complexity" evidence="6">
    <location>
        <begin position="166"/>
        <end position="176"/>
    </location>
</feature>
<feature type="compositionally biased region" description="Low complexity" evidence="6">
    <location>
        <begin position="468"/>
        <end position="488"/>
    </location>
</feature>
<evidence type="ECO:0000256" key="5">
    <source>
        <dbReference type="ARBA" id="ARBA00023136"/>
    </source>
</evidence>
<dbReference type="Gene3D" id="2.30.30.40">
    <property type="entry name" value="SH3 Domains"/>
    <property type="match status" value="1"/>
</dbReference>
<evidence type="ECO:0000259" key="8">
    <source>
        <dbReference type="SMART" id="SM00326"/>
    </source>
</evidence>
<evidence type="ECO:0000256" key="7">
    <source>
        <dbReference type="SAM" id="Phobius"/>
    </source>
</evidence>
<feature type="compositionally biased region" description="Polar residues" evidence="6">
    <location>
        <begin position="604"/>
        <end position="613"/>
    </location>
</feature>
<dbReference type="Proteomes" id="UP000215305">
    <property type="component" value="Unassembled WGS sequence"/>
</dbReference>
<feature type="transmembrane region" description="Helical" evidence="7">
    <location>
        <begin position="188"/>
        <end position="209"/>
    </location>
</feature>
<evidence type="ECO:0000256" key="3">
    <source>
        <dbReference type="ARBA" id="ARBA00022692"/>
    </source>
</evidence>
<protein>
    <recommendedName>
        <fullName evidence="8">SH3 domain-containing protein</fullName>
    </recommendedName>
</protein>
<evidence type="ECO:0000313" key="9">
    <source>
        <dbReference type="EMBL" id="RHZ48580.1"/>
    </source>
</evidence>
<feature type="region of interest" description="Disordered" evidence="6">
    <location>
        <begin position="1"/>
        <end position="25"/>
    </location>
</feature>
<dbReference type="EMBL" id="NKHU02000194">
    <property type="protein sequence ID" value="RHZ48580.1"/>
    <property type="molecule type" value="Genomic_DNA"/>
</dbReference>
<sequence length="651" mass="69850">MTSVTAGFPVGGAQGSKASLQDAPGRSYDDGMYHLGNARPVVVADPLSELSNAETKPIATADATPNLLAAQGWTEPGMLRGPTTDTTVDMEPAAVKPAVLPADPPLDLRKGHFDEPLRIVASMSTSTTASSSTTSSTSSFTSMISTTLHTTSIPTTTQAPSTTRVSHPTSTPASAATHAGTLTRGAQAGVVISVLSLAAILIGVIFWRLHRKKRALQMSIRGEKLPPPPEKPNPVYRFASNLYTSSTSTLVNVAEMFKASNRDKVPSINDGSSSIYSTNQTQSNLFTSYRAQLWKHRAHTAASRARLASSSTVHLIADKARSLRGKKPTPDRRSRCSHGYAFAQEFQHVPPPQPTRLQKIVTDLCANGSSTVRTVTARFKAQAQPQPKDNASSMWSTMSSRNPYSGDYDAHQFQPPPCNISDSLDLVKVRSVSSGTVAMSNPAEISVDALAGRISGEGEHPHQEAARESSPSPSQSTTAPSQTPRQRQSPPPPEFAREASPAESGRAPSHTQLEVPSVKLWTKQVYRVEMDFAPRSDGHLHVSDGQMVLLEQIFDDGWALCTLTETETQGLIPRACLSTWPIKERRQYASSSTASERTPSSATGASPTDSTSLRFYRQHSRPGTPKPGPESNPPSVKKQSISPSLSTVFRP</sequence>